<sequence>KPVDGYGTIQRRRFSRPIQRQSIQRQPIQRQPIQRRQFSASQFSTGRFSTSLNDFDLKKSDLFSKKIMFSEQQYNWSILAQDIVLQKYSTLMGYWGFKPTYIGKNTSKETLKCHFMHLGLRVPPATTMGYWGFEAIANCKNT</sequence>
<feature type="non-terminal residue" evidence="1">
    <location>
        <position position="142"/>
    </location>
</feature>
<proteinExistence type="predicted"/>
<dbReference type="EMBL" id="CP045894">
    <property type="protein sequence ID" value="QQP55584.1"/>
    <property type="molecule type" value="Genomic_DNA"/>
</dbReference>
<dbReference type="AlphaFoldDB" id="A0A7T8KGN2"/>
<dbReference type="Proteomes" id="UP000595437">
    <property type="component" value="Chromosome 5"/>
</dbReference>
<accession>A0A7T8KGN2</accession>
<gene>
    <name evidence="1" type="ORF">FKW44_008822</name>
</gene>
<protein>
    <submittedName>
        <fullName evidence="1">Uncharacterized protein</fullName>
    </submittedName>
</protein>
<reference evidence="2" key="1">
    <citation type="submission" date="2021-01" db="EMBL/GenBank/DDBJ databases">
        <title>Caligus Genome Assembly.</title>
        <authorList>
            <person name="Gallardo-Escarate C."/>
        </authorList>
    </citation>
    <scope>NUCLEOTIDE SEQUENCE [LARGE SCALE GENOMIC DNA]</scope>
</reference>
<evidence type="ECO:0000313" key="2">
    <source>
        <dbReference type="Proteomes" id="UP000595437"/>
    </source>
</evidence>
<organism evidence="1 2">
    <name type="scientific">Caligus rogercresseyi</name>
    <name type="common">Sea louse</name>
    <dbReference type="NCBI Taxonomy" id="217165"/>
    <lineage>
        <taxon>Eukaryota</taxon>
        <taxon>Metazoa</taxon>
        <taxon>Ecdysozoa</taxon>
        <taxon>Arthropoda</taxon>
        <taxon>Crustacea</taxon>
        <taxon>Multicrustacea</taxon>
        <taxon>Hexanauplia</taxon>
        <taxon>Copepoda</taxon>
        <taxon>Siphonostomatoida</taxon>
        <taxon>Caligidae</taxon>
        <taxon>Caligus</taxon>
    </lineage>
</organism>
<feature type="non-terminal residue" evidence="1">
    <location>
        <position position="1"/>
    </location>
</feature>
<evidence type="ECO:0000313" key="1">
    <source>
        <dbReference type="EMBL" id="QQP55584.1"/>
    </source>
</evidence>
<name>A0A7T8KGN2_CALRO</name>
<keyword evidence="2" id="KW-1185">Reference proteome</keyword>